<evidence type="ECO:0000259" key="4">
    <source>
        <dbReference type="Pfam" id="PF00669"/>
    </source>
</evidence>
<keyword evidence="7" id="KW-1185">Reference proteome</keyword>
<dbReference type="AlphaFoldDB" id="A0A420W6M1"/>
<dbReference type="PANTHER" id="PTHR42792:SF1">
    <property type="entry name" value="FLAGELLAR HOOK-ASSOCIATED PROTEIN 3"/>
    <property type="match status" value="1"/>
</dbReference>
<dbReference type="GO" id="GO:0071973">
    <property type="term" value="P:bacterial-type flagellum-dependent cell motility"/>
    <property type="evidence" value="ECO:0007669"/>
    <property type="project" value="InterPro"/>
</dbReference>
<evidence type="ECO:0000256" key="2">
    <source>
        <dbReference type="ARBA" id="ARBA00005709"/>
    </source>
</evidence>
<evidence type="ECO:0000313" key="6">
    <source>
        <dbReference type="EMBL" id="RKQ61729.1"/>
    </source>
</evidence>
<evidence type="ECO:0000313" key="7">
    <source>
        <dbReference type="Proteomes" id="UP000280881"/>
    </source>
</evidence>
<dbReference type="GO" id="GO:0009424">
    <property type="term" value="C:bacterial-type flagellum hook"/>
    <property type="evidence" value="ECO:0007669"/>
    <property type="project" value="InterPro"/>
</dbReference>
<proteinExistence type="inferred from homology"/>
<evidence type="ECO:0000256" key="3">
    <source>
        <dbReference type="ARBA" id="ARBA00023143"/>
    </source>
</evidence>
<dbReference type="GO" id="GO:0005198">
    <property type="term" value="F:structural molecule activity"/>
    <property type="evidence" value="ECO:0007669"/>
    <property type="project" value="InterPro"/>
</dbReference>
<comment type="subcellular location">
    <subcellularLocation>
        <location evidence="1">Bacterial flagellum</location>
    </subcellularLocation>
</comment>
<dbReference type="OrthoDB" id="9768249at2"/>
<dbReference type="InterPro" id="IPR046358">
    <property type="entry name" value="Flagellin_C"/>
</dbReference>
<dbReference type="SUPFAM" id="SSF64518">
    <property type="entry name" value="Phase 1 flagellin"/>
    <property type="match status" value="1"/>
</dbReference>
<name>A0A420W6M1_9BACT</name>
<accession>A0A420W6M1</accession>
<sequence>MRVSGDLIYDILVKYDRQRNTQLTRKTEELSSGKSILAPSDSPVDFARSLRLKRFSERLDRLNKNIDIISSFLDSAESTVNSAINVLQEARVKFIQLLNTGTITQDDAKTLADYFESLKNYVIKLGNVKVGDSYLFGGVKTQTPPFSSDGTYQGSAQETTVPIAPGVEQNTNFNGENYFAVNKVSNRVLAVEVLDKVIEIIQSGNLNDLHTQEISVDLGDGTKSMKLLDAFDAALSRMMEYRSILGTKRRVTSDLKVQNESMSLRLRELNSELTDTDYPKAIAEYEKAKTAYQALLAAISNVQNISILNFLK</sequence>
<comment type="similarity">
    <text evidence="2">Belongs to the bacterial flagellin family.</text>
</comment>
<feature type="domain" description="Flagellin N-terminal" evidence="4">
    <location>
        <begin position="17"/>
        <end position="140"/>
    </location>
</feature>
<dbReference type="InterPro" id="IPR001029">
    <property type="entry name" value="Flagellin_N"/>
</dbReference>
<dbReference type="Pfam" id="PF00669">
    <property type="entry name" value="Flagellin_N"/>
    <property type="match status" value="1"/>
</dbReference>
<dbReference type="RefSeq" id="WP_121171019.1">
    <property type="nucleotide sequence ID" value="NZ_RBIE01000002.1"/>
</dbReference>
<dbReference type="EMBL" id="RBIE01000002">
    <property type="protein sequence ID" value="RKQ61729.1"/>
    <property type="molecule type" value="Genomic_DNA"/>
</dbReference>
<evidence type="ECO:0000256" key="1">
    <source>
        <dbReference type="ARBA" id="ARBA00004365"/>
    </source>
</evidence>
<dbReference type="InterPro" id="IPR001492">
    <property type="entry name" value="Flagellin"/>
</dbReference>
<keyword evidence="6" id="KW-0966">Cell projection</keyword>
<dbReference type="PANTHER" id="PTHR42792">
    <property type="entry name" value="FLAGELLIN"/>
    <property type="match status" value="1"/>
</dbReference>
<dbReference type="Pfam" id="PF00700">
    <property type="entry name" value="Flagellin_C"/>
    <property type="match status" value="1"/>
</dbReference>
<dbReference type="InterPro" id="IPR013384">
    <property type="entry name" value="Flagell_FlgL"/>
</dbReference>
<reference evidence="6 7" key="1">
    <citation type="submission" date="2018-10" db="EMBL/GenBank/DDBJ databases">
        <title>Genomic Encyclopedia of Type Strains, Phase IV (KMG-IV): sequencing the most valuable type-strain genomes for metagenomic binning, comparative biology and taxonomic classification.</title>
        <authorList>
            <person name="Goeker M."/>
        </authorList>
    </citation>
    <scope>NUCLEOTIDE SEQUENCE [LARGE SCALE GENOMIC DNA]</scope>
    <source>
        <strain evidence="6 7">DSM 15521</strain>
    </source>
</reference>
<organism evidence="6 7">
    <name type="scientific">Thermovibrio guaymasensis</name>
    <dbReference type="NCBI Taxonomy" id="240167"/>
    <lineage>
        <taxon>Bacteria</taxon>
        <taxon>Pseudomonadati</taxon>
        <taxon>Aquificota</taxon>
        <taxon>Aquificia</taxon>
        <taxon>Desulfurobacteriales</taxon>
        <taxon>Desulfurobacteriaceae</taxon>
        <taxon>Thermovibrio</taxon>
    </lineage>
</organism>
<keyword evidence="3" id="KW-0975">Bacterial flagellum</keyword>
<protein>
    <submittedName>
        <fullName evidence="6">Flagellar hook-associated protein 3 FlgL</fullName>
    </submittedName>
</protein>
<comment type="caution">
    <text evidence="6">The sequence shown here is derived from an EMBL/GenBank/DDBJ whole genome shotgun (WGS) entry which is preliminary data.</text>
</comment>
<dbReference type="Gene3D" id="1.20.1330.10">
    <property type="entry name" value="f41 fragment of flagellin, N-terminal domain"/>
    <property type="match status" value="1"/>
</dbReference>
<dbReference type="NCBIfam" id="TIGR02550">
    <property type="entry name" value="flagell_flgL"/>
    <property type="match status" value="1"/>
</dbReference>
<evidence type="ECO:0000259" key="5">
    <source>
        <dbReference type="Pfam" id="PF00700"/>
    </source>
</evidence>
<dbReference type="Proteomes" id="UP000280881">
    <property type="component" value="Unassembled WGS sequence"/>
</dbReference>
<gene>
    <name evidence="6" type="ORF">C7457_1174</name>
</gene>
<feature type="domain" description="Flagellin C-terminal" evidence="5">
    <location>
        <begin position="228"/>
        <end position="311"/>
    </location>
</feature>
<keyword evidence="6" id="KW-0282">Flagellum</keyword>
<keyword evidence="6" id="KW-0969">Cilium</keyword>